<dbReference type="InterPro" id="IPR011083">
    <property type="entry name" value="Phage_tail_collar_dom"/>
</dbReference>
<name>A0AAU8MR66_9GAMM</name>
<feature type="domain" description="Phage tail collar" evidence="1">
    <location>
        <begin position="7"/>
        <end position="63"/>
    </location>
</feature>
<accession>A0AAU8MR66</accession>
<dbReference type="RefSeq" id="WP_363796775.1">
    <property type="nucleotide sequence ID" value="NZ_CP159925.1"/>
</dbReference>
<sequence length="176" mass="18590">MTEVFLGQIIMGGFNFPPKGFAFCNGQLLAIAQNQALFSLLGTQYGGNGQTNFALPNLQGRTPVGFGNSVDPSWNPSPYNIGETGGVENVTLLSTQMPTHTHGLTGTDGTANVRAARDALYAKSTLAMYANTNGPQVPLSQAVLSQQGATQPHSNLQPYLAINFCIALVGIYPSRN</sequence>
<evidence type="ECO:0000313" key="2">
    <source>
        <dbReference type="EMBL" id="XCO73889.1"/>
    </source>
</evidence>
<organism evidence="2">
    <name type="scientific">Lysobacter firmicutimachus</name>
    <dbReference type="NCBI Taxonomy" id="1792846"/>
    <lineage>
        <taxon>Bacteria</taxon>
        <taxon>Pseudomonadati</taxon>
        <taxon>Pseudomonadota</taxon>
        <taxon>Gammaproteobacteria</taxon>
        <taxon>Lysobacterales</taxon>
        <taxon>Lysobacteraceae</taxon>
        <taxon>Lysobacter</taxon>
    </lineage>
</organism>
<proteinExistence type="predicted"/>
<protein>
    <submittedName>
        <fullName evidence="2">Tail fiber protein</fullName>
    </submittedName>
</protein>
<reference evidence="2" key="1">
    <citation type="submission" date="2024-06" db="EMBL/GenBank/DDBJ databases">
        <authorList>
            <person name="Li S."/>
        </authorList>
    </citation>
    <scope>NUCLEOTIDE SEQUENCE</scope>
    <source>
        <strain evidence="2">SR10</strain>
    </source>
</reference>
<dbReference type="InterPro" id="IPR037053">
    <property type="entry name" value="Phage_tail_collar_dom_sf"/>
</dbReference>
<dbReference type="Gene3D" id="3.90.1340.10">
    <property type="entry name" value="Phage tail collar domain"/>
    <property type="match status" value="1"/>
</dbReference>
<dbReference type="Pfam" id="PF07484">
    <property type="entry name" value="Collar"/>
    <property type="match status" value="1"/>
</dbReference>
<dbReference type="EMBL" id="CP159925">
    <property type="protein sequence ID" value="XCO73889.1"/>
    <property type="molecule type" value="Genomic_DNA"/>
</dbReference>
<dbReference type="SUPFAM" id="SSF88874">
    <property type="entry name" value="Receptor-binding domain of short tail fibre protein gp12"/>
    <property type="match status" value="1"/>
</dbReference>
<dbReference type="AlphaFoldDB" id="A0AAU8MR66"/>
<evidence type="ECO:0000259" key="1">
    <source>
        <dbReference type="Pfam" id="PF07484"/>
    </source>
</evidence>
<gene>
    <name evidence="2" type="ORF">ABU614_16030</name>
</gene>